<keyword evidence="2" id="KW-0472">Membrane</keyword>
<evidence type="ECO:0000313" key="3">
    <source>
        <dbReference type="EMBL" id="PJA13104.1"/>
    </source>
</evidence>
<evidence type="ECO:0000256" key="2">
    <source>
        <dbReference type="SAM" id="Phobius"/>
    </source>
</evidence>
<evidence type="ECO:0000313" key="4">
    <source>
        <dbReference type="Proteomes" id="UP000228952"/>
    </source>
</evidence>
<feature type="non-terminal residue" evidence="3">
    <location>
        <position position="1"/>
    </location>
</feature>
<feature type="transmembrane region" description="Helical" evidence="2">
    <location>
        <begin position="93"/>
        <end position="110"/>
    </location>
</feature>
<sequence length="293" mass="31821">IINSDKVHKITATTDGKWEFIVPDPVVGANNIISFAIKNGIVSSASKTFSVVFKQTADSNPTGNSTGVTENAVVTFAKRIYENIDANRKEQPAIFYGAISAAAIVILYLIDLRLRKRAAKNRDEKTIAALFGTLQKDGGTIVDAIQSVKDAVTGKKKKKITEEEKTPGASGTAATTQEVIAKPEGKIIEVTTEVSPVAEKKATEKQVSAKKKVAKDKKLEKAVSELIQPLPEVKGPVAEIESTKRKAAEKPTEEIKTPIVEENGSDETEEPEKKILTKEEFLKQFQKGSDKDE</sequence>
<dbReference type="EMBL" id="PFQB01000095">
    <property type="protein sequence ID" value="PJA13104.1"/>
    <property type="molecule type" value="Genomic_DNA"/>
</dbReference>
<protein>
    <submittedName>
        <fullName evidence="3">Uncharacterized protein</fullName>
    </submittedName>
</protein>
<keyword evidence="2" id="KW-1133">Transmembrane helix</keyword>
<reference evidence="4" key="1">
    <citation type="submission" date="2017-09" db="EMBL/GenBank/DDBJ databases">
        <title>Depth-based differentiation of microbial function through sediment-hosted aquifers and enrichment of novel symbionts in the deep terrestrial subsurface.</title>
        <authorList>
            <person name="Probst A.J."/>
            <person name="Ladd B."/>
            <person name="Jarett J.K."/>
            <person name="Geller-Mcgrath D.E."/>
            <person name="Sieber C.M.K."/>
            <person name="Emerson J.B."/>
            <person name="Anantharaman K."/>
            <person name="Thomas B.C."/>
            <person name="Malmstrom R."/>
            <person name="Stieglmeier M."/>
            <person name="Klingl A."/>
            <person name="Woyke T."/>
            <person name="Ryan C.M."/>
            <person name="Banfield J.F."/>
        </authorList>
    </citation>
    <scope>NUCLEOTIDE SEQUENCE [LARGE SCALE GENOMIC DNA]</scope>
</reference>
<evidence type="ECO:0000256" key="1">
    <source>
        <dbReference type="SAM" id="MobiDB-lite"/>
    </source>
</evidence>
<organism evidence="3 4">
    <name type="scientific">Candidatus Dojkabacteria bacterium CG_4_10_14_0_2_um_filter_Dojkabacteria_WS6_41_15</name>
    <dbReference type="NCBI Taxonomy" id="2014249"/>
    <lineage>
        <taxon>Bacteria</taxon>
        <taxon>Candidatus Dojkabacteria</taxon>
    </lineage>
</organism>
<feature type="compositionally biased region" description="Basic and acidic residues" evidence="1">
    <location>
        <begin position="241"/>
        <end position="256"/>
    </location>
</feature>
<name>A0A2M7W1H3_9BACT</name>
<comment type="caution">
    <text evidence="3">The sequence shown here is derived from an EMBL/GenBank/DDBJ whole genome shotgun (WGS) entry which is preliminary data.</text>
</comment>
<feature type="region of interest" description="Disordered" evidence="1">
    <location>
        <begin position="238"/>
        <end position="293"/>
    </location>
</feature>
<keyword evidence="2" id="KW-0812">Transmembrane</keyword>
<feature type="compositionally biased region" description="Basic and acidic residues" evidence="1">
    <location>
        <begin position="271"/>
        <end position="293"/>
    </location>
</feature>
<dbReference type="AlphaFoldDB" id="A0A2M7W1H3"/>
<gene>
    <name evidence="3" type="ORF">COX64_03635</name>
</gene>
<dbReference type="Proteomes" id="UP000228952">
    <property type="component" value="Unassembled WGS sequence"/>
</dbReference>
<proteinExistence type="predicted"/>
<accession>A0A2M7W1H3</accession>